<reference evidence="3 4" key="1">
    <citation type="submission" date="2016-07" db="EMBL/GenBank/DDBJ databases">
        <title>Draft genome of Streptomyces diastatochromogenes.</title>
        <authorList>
            <person name="Podduturi R."/>
            <person name="Lukassen M.B."/>
            <person name="Clausen N."/>
            <person name="Nielsen J.L."/>
            <person name="Jorgensen N.O."/>
        </authorList>
    </citation>
    <scope>NUCLEOTIDE SEQUENCE [LARGE SCALE GENOMIC DNA]</scope>
    <source>
        <strain evidence="3 4">DSM 40608</strain>
    </source>
</reference>
<dbReference type="AlphaFoldDB" id="A0A233S9R3"/>
<feature type="compositionally biased region" description="Basic and acidic residues" evidence="1">
    <location>
        <begin position="63"/>
        <end position="72"/>
    </location>
</feature>
<dbReference type="EMBL" id="MCGQ01000023">
    <property type="protein sequence ID" value="OXY92416.1"/>
    <property type="molecule type" value="Genomic_DNA"/>
</dbReference>
<keyword evidence="2" id="KW-1133">Transmembrane helix</keyword>
<evidence type="ECO:0000313" key="3">
    <source>
        <dbReference type="EMBL" id="OXY92416.1"/>
    </source>
</evidence>
<organism evidence="3 4">
    <name type="scientific">Streptomyces diastatochromogenes</name>
    <dbReference type="NCBI Taxonomy" id="42236"/>
    <lineage>
        <taxon>Bacteria</taxon>
        <taxon>Bacillati</taxon>
        <taxon>Actinomycetota</taxon>
        <taxon>Actinomycetes</taxon>
        <taxon>Kitasatosporales</taxon>
        <taxon>Streptomycetaceae</taxon>
        <taxon>Streptomyces</taxon>
    </lineage>
</organism>
<evidence type="ECO:0000256" key="2">
    <source>
        <dbReference type="SAM" id="Phobius"/>
    </source>
</evidence>
<proteinExistence type="predicted"/>
<keyword evidence="2" id="KW-0472">Membrane</keyword>
<feature type="transmembrane region" description="Helical" evidence="2">
    <location>
        <begin position="6"/>
        <end position="23"/>
    </location>
</feature>
<keyword evidence="2" id="KW-0812">Transmembrane</keyword>
<sequence length="72" mass="8012">MTGSWLPLTATALAAGLTWWCCIRPMARNRACHGAPDTGLQQELRAAREELSRLRGGTPPTDQTHRPETRDR</sequence>
<accession>A0A233S9R3</accession>
<protein>
    <submittedName>
        <fullName evidence="3">Uncharacterized protein</fullName>
    </submittedName>
</protein>
<dbReference type="RefSeq" id="WP_094219359.1">
    <property type="nucleotide sequence ID" value="NZ_MCGQ01000023.1"/>
</dbReference>
<feature type="region of interest" description="Disordered" evidence="1">
    <location>
        <begin position="50"/>
        <end position="72"/>
    </location>
</feature>
<dbReference type="Proteomes" id="UP000215483">
    <property type="component" value="Unassembled WGS sequence"/>
</dbReference>
<name>A0A233S9R3_STRDA</name>
<keyword evidence="4" id="KW-1185">Reference proteome</keyword>
<comment type="caution">
    <text evidence="3">The sequence shown here is derived from an EMBL/GenBank/DDBJ whole genome shotgun (WGS) entry which is preliminary data.</text>
</comment>
<gene>
    <name evidence="3" type="ORF">BEK98_26980</name>
</gene>
<evidence type="ECO:0000256" key="1">
    <source>
        <dbReference type="SAM" id="MobiDB-lite"/>
    </source>
</evidence>
<evidence type="ECO:0000313" key="4">
    <source>
        <dbReference type="Proteomes" id="UP000215483"/>
    </source>
</evidence>